<evidence type="ECO:0000313" key="2">
    <source>
        <dbReference type="Proteomes" id="UP000005065"/>
    </source>
</evidence>
<reference evidence="1 2" key="1">
    <citation type="journal article" date="2011" name="BMC Genomics">
        <title>Genome sequencing reveals diversification of virulence factor content and possible host adaptation in distinct subpopulations of Salmonella enterica.</title>
        <authorList>
            <person name="den Bakker H.C."/>
            <person name="Moreno Switt A.I."/>
            <person name="Govoni G."/>
            <person name="Cummings C.A."/>
            <person name="Ranieri M.L."/>
            <person name="Degoricija L."/>
            <person name="Hoelzer K."/>
            <person name="Rodriguez-Rivera L.D."/>
            <person name="Brown S."/>
            <person name="Bolchacova E."/>
            <person name="Furtado M.R."/>
            <person name="Wiedmann M."/>
        </authorList>
    </citation>
    <scope>NUCLEOTIDE SEQUENCE [LARGE SCALE GENOMIC DNA]</scope>
    <source>
        <strain evidence="1 2">A4-543</strain>
    </source>
</reference>
<comment type="caution">
    <text evidence="1">The sequence shown here is derived from an EMBL/GenBank/DDBJ whole genome shotgun (WGS) entry which is preliminary data.</text>
</comment>
<organism evidence="1 2">
    <name type="scientific">Salmonella enterica subsp. enterica serovar Senftenberg str. A4-543</name>
    <dbReference type="NCBI Taxonomy" id="913082"/>
    <lineage>
        <taxon>Bacteria</taxon>
        <taxon>Pseudomonadati</taxon>
        <taxon>Pseudomonadota</taxon>
        <taxon>Gammaproteobacteria</taxon>
        <taxon>Enterobacterales</taxon>
        <taxon>Enterobacteriaceae</taxon>
        <taxon>Salmonella</taxon>
    </lineage>
</organism>
<dbReference type="AlphaFoldDB" id="G5QZ05"/>
<dbReference type="BioCyc" id="SENT913082:G120J-3769-MONOMER"/>
<dbReference type="PATRIC" id="fig|913082.3.peg.1647"/>
<dbReference type="Proteomes" id="UP000005065">
    <property type="component" value="Unassembled WGS sequence"/>
</dbReference>
<name>G5QZ05_SALSE</name>
<dbReference type="EMBL" id="AFCU01000675">
    <property type="protein sequence ID" value="EHC90006.1"/>
    <property type="molecule type" value="Genomic_DNA"/>
</dbReference>
<gene>
    <name evidence="1" type="ORF">LTSESEN_2111</name>
</gene>
<evidence type="ECO:0000313" key="1">
    <source>
        <dbReference type="EMBL" id="EHC90006.1"/>
    </source>
</evidence>
<proteinExistence type="predicted"/>
<protein>
    <submittedName>
        <fullName evidence="1">Uncharacterized protein</fullName>
    </submittedName>
</protein>
<accession>G5QZ05</accession>
<sequence>MYQCYVVLSAGKRLRQARKKIKITGVRRRWPRFTSLLLTRLKPHQHQRRQ</sequence>